<sequence>MRRLVSLIAVGGGDPGTSAALKTSEMHIALVSCTRRPPSSDAMLPLGDAAFSPSVVTSCDAPRSQSTIPGAARMWNVRGVLHEPPSKQLKKSDG</sequence>
<comment type="caution">
    <text evidence="1">The sequence shown here is derived from an EMBL/GenBank/DDBJ whole genome shotgun (WGS) entry which is preliminary data.</text>
</comment>
<organism evidence="1 2">
    <name type="scientific">Synaphobranchus kaupii</name>
    <name type="common">Kaup's arrowtooth eel</name>
    <dbReference type="NCBI Taxonomy" id="118154"/>
    <lineage>
        <taxon>Eukaryota</taxon>
        <taxon>Metazoa</taxon>
        <taxon>Chordata</taxon>
        <taxon>Craniata</taxon>
        <taxon>Vertebrata</taxon>
        <taxon>Euteleostomi</taxon>
        <taxon>Actinopterygii</taxon>
        <taxon>Neopterygii</taxon>
        <taxon>Teleostei</taxon>
        <taxon>Anguilliformes</taxon>
        <taxon>Synaphobranchidae</taxon>
        <taxon>Synaphobranchus</taxon>
    </lineage>
</organism>
<evidence type="ECO:0000313" key="2">
    <source>
        <dbReference type="Proteomes" id="UP001152622"/>
    </source>
</evidence>
<dbReference type="AlphaFoldDB" id="A0A9Q1G3R9"/>
<name>A0A9Q1G3R9_SYNKA</name>
<keyword evidence="2" id="KW-1185">Reference proteome</keyword>
<reference evidence="1" key="1">
    <citation type="journal article" date="2023" name="Science">
        <title>Genome structures resolve the early diversification of teleost fishes.</title>
        <authorList>
            <person name="Parey E."/>
            <person name="Louis A."/>
            <person name="Montfort J."/>
            <person name="Bouchez O."/>
            <person name="Roques C."/>
            <person name="Iampietro C."/>
            <person name="Lluch J."/>
            <person name="Castinel A."/>
            <person name="Donnadieu C."/>
            <person name="Desvignes T."/>
            <person name="Floi Bucao C."/>
            <person name="Jouanno E."/>
            <person name="Wen M."/>
            <person name="Mejri S."/>
            <person name="Dirks R."/>
            <person name="Jansen H."/>
            <person name="Henkel C."/>
            <person name="Chen W.J."/>
            <person name="Zahm M."/>
            <person name="Cabau C."/>
            <person name="Klopp C."/>
            <person name="Thompson A.W."/>
            <person name="Robinson-Rechavi M."/>
            <person name="Braasch I."/>
            <person name="Lecointre G."/>
            <person name="Bobe J."/>
            <person name="Postlethwait J.H."/>
            <person name="Berthelot C."/>
            <person name="Roest Crollius H."/>
            <person name="Guiguen Y."/>
        </authorList>
    </citation>
    <scope>NUCLEOTIDE SEQUENCE</scope>
    <source>
        <strain evidence="1">WJC10195</strain>
    </source>
</reference>
<evidence type="ECO:0000313" key="1">
    <source>
        <dbReference type="EMBL" id="KAJ8374210.1"/>
    </source>
</evidence>
<proteinExistence type="predicted"/>
<dbReference type="Proteomes" id="UP001152622">
    <property type="component" value="Chromosome 2"/>
</dbReference>
<protein>
    <submittedName>
        <fullName evidence="1">Uncharacterized protein</fullName>
    </submittedName>
</protein>
<accession>A0A9Q1G3R9</accession>
<gene>
    <name evidence="1" type="ORF">SKAU_G00047900</name>
</gene>
<dbReference type="EMBL" id="JAINUF010000002">
    <property type="protein sequence ID" value="KAJ8374210.1"/>
    <property type="molecule type" value="Genomic_DNA"/>
</dbReference>